<dbReference type="EMBL" id="OZ034818">
    <property type="protein sequence ID" value="CAL1390537.1"/>
    <property type="molecule type" value="Genomic_DNA"/>
</dbReference>
<protein>
    <submittedName>
        <fullName evidence="1">Uncharacterized protein</fullName>
    </submittedName>
</protein>
<organism evidence="1 2">
    <name type="scientific">Linum trigynum</name>
    <dbReference type="NCBI Taxonomy" id="586398"/>
    <lineage>
        <taxon>Eukaryota</taxon>
        <taxon>Viridiplantae</taxon>
        <taxon>Streptophyta</taxon>
        <taxon>Embryophyta</taxon>
        <taxon>Tracheophyta</taxon>
        <taxon>Spermatophyta</taxon>
        <taxon>Magnoliopsida</taxon>
        <taxon>eudicotyledons</taxon>
        <taxon>Gunneridae</taxon>
        <taxon>Pentapetalae</taxon>
        <taxon>rosids</taxon>
        <taxon>fabids</taxon>
        <taxon>Malpighiales</taxon>
        <taxon>Linaceae</taxon>
        <taxon>Linum</taxon>
    </lineage>
</organism>
<reference evidence="1 2" key="1">
    <citation type="submission" date="2024-04" db="EMBL/GenBank/DDBJ databases">
        <authorList>
            <person name="Fracassetti M."/>
        </authorList>
    </citation>
    <scope>NUCLEOTIDE SEQUENCE [LARGE SCALE GENOMIC DNA]</scope>
</reference>
<gene>
    <name evidence="1" type="ORF">LTRI10_LOCUS31317</name>
</gene>
<evidence type="ECO:0000313" key="2">
    <source>
        <dbReference type="Proteomes" id="UP001497516"/>
    </source>
</evidence>
<accession>A0AAV2EXW4</accession>
<proteinExistence type="predicted"/>
<dbReference type="Proteomes" id="UP001497516">
    <property type="component" value="Chromosome 5"/>
</dbReference>
<keyword evidence="2" id="KW-1185">Reference proteome</keyword>
<dbReference type="AlphaFoldDB" id="A0AAV2EXW4"/>
<evidence type="ECO:0000313" key="1">
    <source>
        <dbReference type="EMBL" id="CAL1390537.1"/>
    </source>
</evidence>
<name>A0AAV2EXW4_9ROSI</name>
<sequence>MWHMQPPAARLLLDLLSGPTFEEAVLGYPTWTYESVPAGASQGSSTERPCGLAFQVKSSALQILGSKMSYTPVALGVPFS</sequence>